<comment type="caution">
    <text evidence="1">The sequence shown here is derived from an EMBL/GenBank/DDBJ whole genome shotgun (WGS) entry which is preliminary data.</text>
</comment>
<organism evidence="1 2">
    <name type="scientific">Microlunatus capsulatus</name>
    <dbReference type="NCBI Taxonomy" id="99117"/>
    <lineage>
        <taxon>Bacteria</taxon>
        <taxon>Bacillati</taxon>
        <taxon>Actinomycetota</taxon>
        <taxon>Actinomycetes</taxon>
        <taxon>Propionibacteriales</taxon>
        <taxon>Propionibacteriaceae</taxon>
        <taxon>Microlunatus</taxon>
    </lineage>
</organism>
<evidence type="ECO:0000313" key="1">
    <source>
        <dbReference type="EMBL" id="MBP2416414.1"/>
    </source>
</evidence>
<dbReference type="NCBIfam" id="TIGR03083">
    <property type="entry name" value="maleylpyruvate isomerase family mycothiol-dependent enzyme"/>
    <property type="match status" value="1"/>
</dbReference>
<dbReference type="RefSeq" id="WP_210054110.1">
    <property type="nucleotide sequence ID" value="NZ_BAAAMH010000012.1"/>
</dbReference>
<dbReference type="NCBIfam" id="TIGR03085">
    <property type="entry name" value="TIGR03085 family metal-binding protein"/>
    <property type="match status" value="1"/>
</dbReference>
<dbReference type="InterPro" id="IPR034660">
    <property type="entry name" value="DinB/YfiT-like"/>
</dbReference>
<name>A0ABS4Z629_9ACTN</name>
<dbReference type="InterPro" id="IPR017519">
    <property type="entry name" value="CHP03085"/>
</dbReference>
<gene>
    <name evidence="1" type="ORF">JOF54_001336</name>
</gene>
<evidence type="ECO:0000313" key="2">
    <source>
        <dbReference type="Proteomes" id="UP000758168"/>
    </source>
</evidence>
<dbReference type="Proteomes" id="UP000758168">
    <property type="component" value="Unassembled WGS sequence"/>
</dbReference>
<proteinExistence type="predicted"/>
<accession>A0ABS4Z629</accession>
<protein>
    <submittedName>
        <fullName evidence="1">Uncharacterized protein (TIGR03085 family)</fullName>
    </submittedName>
</protein>
<dbReference type="InterPro" id="IPR017517">
    <property type="entry name" value="Maleyloyr_isom"/>
</dbReference>
<dbReference type="SUPFAM" id="SSF109854">
    <property type="entry name" value="DinB/YfiT-like putative metalloenzymes"/>
    <property type="match status" value="1"/>
</dbReference>
<dbReference type="EMBL" id="JAGIOB010000001">
    <property type="protein sequence ID" value="MBP2416414.1"/>
    <property type="molecule type" value="Genomic_DNA"/>
</dbReference>
<keyword evidence="2" id="KW-1185">Reference proteome</keyword>
<reference evidence="1 2" key="1">
    <citation type="submission" date="2021-03" db="EMBL/GenBank/DDBJ databases">
        <title>Sequencing the genomes of 1000 actinobacteria strains.</title>
        <authorList>
            <person name="Klenk H.-P."/>
        </authorList>
    </citation>
    <scope>NUCLEOTIDE SEQUENCE [LARGE SCALE GENOMIC DNA]</scope>
    <source>
        <strain evidence="1 2">DSM 12936</strain>
    </source>
</reference>
<sequence length="213" mass="22868">MGWARTEKKALVDTFRRTDPDAPTLCEGWDAKRLLAHLVQREQDPRGTLGDAVAKAGPGHEKHLGRLAGSASTPEGWSGLIDRFVAGPPRWSPFSWATEQVNGLEYVIHHEDVRRGAGTAAPREVPAAQADTVFRQLPLMARLTFRRSPVGVVLARPGGATAAVRSGTPAVTVTGEPVELALWVSGRRAAARVQLSGPPEAVASFEEWLTTQG</sequence>